<gene>
    <name evidence="1" type="ORF">LCGC14_2543040</name>
</gene>
<name>A0A0F9AQ81_9ZZZZ</name>
<sequence>MANELNISISLTFSKSGSTINKSYTDSIDVAGNSFQHSVQTLASGEETLTIHGDIGTVGYVFIKNLDATNFVSVGRTTGVYTAKLLAGEANIFRLLSGTSIYVLPDTGSVDVEYIVIEL</sequence>
<reference evidence="1" key="1">
    <citation type="journal article" date="2015" name="Nature">
        <title>Complex archaea that bridge the gap between prokaryotes and eukaryotes.</title>
        <authorList>
            <person name="Spang A."/>
            <person name="Saw J.H."/>
            <person name="Jorgensen S.L."/>
            <person name="Zaremba-Niedzwiedzka K."/>
            <person name="Martijn J."/>
            <person name="Lind A.E."/>
            <person name="van Eijk R."/>
            <person name="Schleper C."/>
            <person name="Guy L."/>
            <person name="Ettema T.J."/>
        </authorList>
    </citation>
    <scope>NUCLEOTIDE SEQUENCE</scope>
</reference>
<evidence type="ECO:0000313" key="1">
    <source>
        <dbReference type="EMBL" id="KKL11714.1"/>
    </source>
</evidence>
<dbReference type="EMBL" id="LAZR01041543">
    <property type="protein sequence ID" value="KKL11714.1"/>
    <property type="molecule type" value="Genomic_DNA"/>
</dbReference>
<protein>
    <submittedName>
        <fullName evidence="1">Uncharacterized protein</fullName>
    </submittedName>
</protein>
<proteinExistence type="predicted"/>
<accession>A0A0F9AQ81</accession>
<dbReference type="AlphaFoldDB" id="A0A0F9AQ81"/>
<comment type="caution">
    <text evidence="1">The sequence shown here is derived from an EMBL/GenBank/DDBJ whole genome shotgun (WGS) entry which is preliminary data.</text>
</comment>
<organism evidence="1">
    <name type="scientific">marine sediment metagenome</name>
    <dbReference type="NCBI Taxonomy" id="412755"/>
    <lineage>
        <taxon>unclassified sequences</taxon>
        <taxon>metagenomes</taxon>
        <taxon>ecological metagenomes</taxon>
    </lineage>
</organism>